<organism evidence="1 2">
    <name type="scientific">Mycobacterium ulcerans str. Harvey</name>
    <dbReference type="NCBI Taxonomy" id="1299332"/>
    <lineage>
        <taxon>Bacteria</taxon>
        <taxon>Bacillati</taxon>
        <taxon>Actinomycetota</taxon>
        <taxon>Actinomycetes</taxon>
        <taxon>Mycobacteriales</taxon>
        <taxon>Mycobacteriaceae</taxon>
        <taxon>Mycobacterium</taxon>
        <taxon>Mycobacterium ulcerans group</taxon>
    </lineage>
</organism>
<proteinExistence type="predicted"/>
<reference evidence="1 2" key="1">
    <citation type="submission" date="2014-01" db="EMBL/GenBank/DDBJ databases">
        <authorList>
            <person name="Dobos K."/>
            <person name="Lenaerts A."/>
            <person name="Ordway D."/>
            <person name="DeGroote M.A."/>
            <person name="Parker T."/>
            <person name="Sizemore C."/>
            <person name="Tallon L.J."/>
            <person name="Sadzewicz L.K."/>
            <person name="Sengamalay N."/>
            <person name="Fraser C.M."/>
            <person name="Hine E."/>
            <person name="Shefchek K.A."/>
            <person name="Das S.P."/>
            <person name="Tettelin H."/>
        </authorList>
    </citation>
    <scope>NUCLEOTIDE SEQUENCE [LARGE SCALE GENOMIC DNA]</scope>
    <source>
        <strain evidence="1 2">Harvey</strain>
    </source>
</reference>
<accession>A0ABP3AID7</accession>
<evidence type="ECO:0000313" key="1">
    <source>
        <dbReference type="EMBL" id="EUA90709.1"/>
    </source>
</evidence>
<sequence length="47" mass="5053">MGARAALLFGKPRRCWSHSAGHPYQICWAVEMDRCSSVGECGATPAS</sequence>
<evidence type="ECO:0000313" key="2">
    <source>
        <dbReference type="Proteomes" id="UP000020681"/>
    </source>
</evidence>
<gene>
    <name evidence="1" type="ORF">I551_2822</name>
</gene>
<comment type="caution">
    <text evidence="1">The sequence shown here is derived from an EMBL/GenBank/DDBJ whole genome shotgun (WGS) entry which is preliminary data.</text>
</comment>
<dbReference type="EMBL" id="JAOL01000099">
    <property type="protein sequence ID" value="EUA90709.1"/>
    <property type="molecule type" value="Genomic_DNA"/>
</dbReference>
<dbReference type="Proteomes" id="UP000020681">
    <property type="component" value="Unassembled WGS sequence"/>
</dbReference>
<name>A0ABP3AID7_MYCUL</name>
<protein>
    <submittedName>
        <fullName evidence="1">Uncharacterized protein</fullName>
    </submittedName>
</protein>
<keyword evidence="2" id="KW-1185">Reference proteome</keyword>